<evidence type="ECO:0000256" key="4">
    <source>
        <dbReference type="ARBA" id="ARBA00022776"/>
    </source>
</evidence>
<dbReference type="EMBL" id="JAMSHJ010000001">
    <property type="protein sequence ID" value="KAI5440384.1"/>
    <property type="molecule type" value="Genomic_DNA"/>
</dbReference>
<comment type="caution">
    <text evidence="11">The sequence shown here is derived from an EMBL/GenBank/DDBJ whole genome shotgun (WGS) entry which is preliminary data.</text>
</comment>
<feature type="region of interest" description="Disordered" evidence="8">
    <location>
        <begin position="279"/>
        <end position="322"/>
    </location>
</feature>
<sequence length="681" mass="75821">MFYSQTFLARKGRLSTVWIAAHLQHRLKKSQCTSTDIPSTVQHIMDPGVPIALRMSAHLLLGVVRIYSKKVDYLLNDCNIVRTVLYKVFAAVSNHTLPEGGMQAPLHTITMPATFDLDALNLSYEMDVHGYEDHHMKSLEDITLADQNPTVLENYVTIRFDEDTTFSSPNTQLLPDSDARPIEEDIIPQSPLTNGADFQDVGPSFHTESHATDHTGDDNIRSFLDPITEPATPVETNRDAPNDYGAIGDLQNSGYNDTELTKDLNQNVNEKDQILEMVDETRVEPSSVQPTRPLTPAAYRDGGSDSHDYGGLNSEPTLGQDSPDVRVISSAQIEQVQDQRQQRGRKRKQFFDDPIVLTNRFMRENLNNTHNILRKRKDGPSSPLDTWKLKNKRLKKNIFDQPLFTGVCNELINIHNREYICSKPHLVISEEDHMDSTTSTSPINQIVDEPIPDVSEVVVNEPEIIDNAPEGIINEPIAVEHGRSVANAAPTTQNIDTEPIIEGTNKSPVNGNGATPLLSEAWEIPYGANSPPAHISEIGSPSTCQDDTFQNYDIADFTDTNLRNDSAEIGEFSFLEEENNNTPVTASSQSTSTSSIGTLTGRTRGLARYLKDYSPCTPIPEQPAEDFSLNKMLEGKTRKIAARMFFEVLVLKTHDLIDVNQEEPYGDVSFKLTPTLLNAKI</sequence>
<dbReference type="Gramene" id="Psat01G0003400-T1">
    <property type="protein sequence ID" value="KAI5440384.1"/>
    <property type="gene ID" value="KIW84_010034"/>
</dbReference>
<feature type="domain" description="Rad21/Rec8-like protein C-terminal eukaryotic" evidence="9">
    <location>
        <begin position="624"/>
        <end position="675"/>
    </location>
</feature>
<evidence type="ECO:0000256" key="3">
    <source>
        <dbReference type="ARBA" id="ARBA00022618"/>
    </source>
</evidence>
<dbReference type="FunFam" id="1.10.10.580:FF:000002">
    <property type="entry name" value="Sister chromatid cohesion 1 protein 4"/>
    <property type="match status" value="1"/>
</dbReference>
<dbReference type="InterPro" id="IPR036390">
    <property type="entry name" value="WH_DNA-bd_sf"/>
</dbReference>
<gene>
    <name evidence="11" type="ORF">KIW84_010034</name>
</gene>
<evidence type="ECO:0000256" key="2">
    <source>
        <dbReference type="ARBA" id="ARBA00009870"/>
    </source>
</evidence>
<evidence type="ECO:0008006" key="13">
    <source>
        <dbReference type="Google" id="ProtNLM"/>
    </source>
</evidence>
<evidence type="ECO:0000256" key="1">
    <source>
        <dbReference type="ARBA" id="ARBA00004123"/>
    </source>
</evidence>
<evidence type="ECO:0000259" key="9">
    <source>
        <dbReference type="Pfam" id="PF04824"/>
    </source>
</evidence>
<dbReference type="Pfam" id="PF04825">
    <property type="entry name" value="Rad21_Rec8_N"/>
    <property type="match status" value="1"/>
</dbReference>
<dbReference type="InterPro" id="IPR039781">
    <property type="entry name" value="Rad21/Rec8-like"/>
</dbReference>
<proteinExistence type="inferred from homology"/>
<keyword evidence="12" id="KW-1185">Reference proteome</keyword>
<dbReference type="OrthoDB" id="10071381at2759"/>
<keyword evidence="4" id="KW-0498">Mitosis</keyword>
<dbReference type="GO" id="GO:0051301">
    <property type="term" value="P:cell division"/>
    <property type="evidence" value="ECO:0007669"/>
    <property type="project" value="UniProtKB-KW"/>
</dbReference>
<feature type="domain" description="Rad21/Rec8-like protein N-terminal" evidence="10">
    <location>
        <begin position="1"/>
        <end position="99"/>
    </location>
</feature>
<dbReference type="CDD" id="cd21793">
    <property type="entry name" value="Rad21_Rec8_M_AtSYN1-like"/>
    <property type="match status" value="1"/>
</dbReference>
<dbReference type="PANTHER" id="PTHR12585:SF55">
    <property type="entry name" value="SISTER CHROMATID COHESION 1 PROTEIN 3"/>
    <property type="match status" value="1"/>
</dbReference>
<evidence type="ECO:0000313" key="11">
    <source>
        <dbReference type="EMBL" id="KAI5440384.1"/>
    </source>
</evidence>
<dbReference type="SUPFAM" id="SSF46785">
    <property type="entry name" value="Winged helix' DNA-binding domain"/>
    <property type="match status" value="1"/>
</dbReference>
<dbReference type="GO" id="GO:1990414">
    <property type="term" value="P:replication-born double-strand break repair via sister chromatid exchange"/>
    <property type="evidence" value="ECO:0007669"/>
    <property type="project" value="TreeGrafter"/>
</dbReference>
<dbReference type="InterPro" id="IPR006909">
    <property type="entry name" value="Rad21/Rec8_C_eu"/>
</dbReference>
<dbReference type="PANTHER" id="PTHR12585">
    <property type="entry name" value="SCC1 / RAD21 FAMILY MEMBER"/>
    <property type="match status" value="1"/>
</dbReference>
<evidence type="ECO:0000259" key="10">
    <source>
        <dbReference type="Pfam" id="PF04825"/>
    </source>
</evidence>
<name>A0A9D4YJS3_PEA</name>
<protein>
    <recommendedName>
        <fullName evidence="13">Sister chromatid cohesion 1 protein 3</fullName>
    </recommendedName>
</protein>
<dbReference type="AlphaFoldDB" id="A0A9D4YJS3"/>
<dbReference type="InterPro" id="IPR006910">
    <property type="entry name" value="Rad21_Rec8_N"/>
</dbReference>
<keyword evidence="6" id="KW-0539">Nucleus</keyword>
<dbReference type="GO" id="GO:0007062">
    <property type="term" value="P:sister chromatid cohesion"/>
    <property type="evidence" value="ECO:0007669"/>
    <property type="project" value="InterPro"/>
</dbReference>
<organism evidence="11 12">
    <name type="scientific">Pisum sativum</name>
    <name type="common">Garden pea</name>
    <name type="synonym">Lathyrus oleraceus</name>
    <dbReference type="NCBI Taxonomy" id="3888"/>
    <lineage>
        <taxon>Eukaryota</taxon>
        <taxon>Viridiplantae</taxon>
        <taxon>Streptophyta</taxon>
        <taxon>Embryophyta</taxon>
        <taxon>Tracheophyta</taxon>
        <taxon>Spermatophyta</taxon>
        <taxon>Magnoliopsida</taxon>
        <taxon>eudicotyledons</taxon>
        <taxon>Gunneridae</taxon>
        <taxon>Pentapetalae</taxon>
        <taxon>rosids</taxon>
        <taxon>fabids</taxon>
        <taxon>Fabales</taxon>
        <taxon>Fabaceae</taxon>
        <taxon>Papilionoideae</taxon>
        <taxon>50 kb inversion clade</taxon>
        <taxon>NPAAA clade</taxon>
        <taxon>Hologalegina</taxon>
        <taxon>IRL clade</taxon>
        <taxon>Fabeae</taxon>
        <taxon>Lathyrus</taxon>
    </lineage>
</organism>
<evidence type="ECO:0000256" key="8">
    <source>
        <dbReference type="SAM" id="MobiDB-lite"/>
    </source>
</evidence>
<comment type="similarity">
    <text evidence="2">Belongs to the rad21 family.</text>
</comment>
<dbReference type="Gene3D" id="1.10.10.580">
    <property type="entry name" value="Structural maintenance of chromosome 1. Chain E"/>
    <property type="match status" value="1"/>
</dbReference>
<dbReference type="Gramene" id="Psat1g000360.1">
    <property type="protein sequence ID" value="Psat1g000360.1.cds"/>
    <property type="gene ID" value="Psat1g000360"/>
</dbReference>
<dbReference type="GO" id="GO:0007059">
    <property type="term" value="P:chromosome segregation"/>
    <property type="evidence" value="ECO:0007669"/>
    <property type="project" value="UniProtKB-KW"/>
</dbReference>
<dbReference type="Pfam" id="PF04824">
    <property type="entry name" value="Rad21_Rec8"/>
    <property type="match status" value="1"/>
</dbReference>
<comment type="subunit">
    <text evidence="7">Component of the cohesin complex.</text>
</comment>
<dbReference type="Proteomes" id="UP001058974">
    <property type="component" value="Chromosome 1"/>
</dbReference>
<accession>A0A9D4YJS3</accession>
<evidence type="ECO:0000256" key="6">
    <source>
        <dbReference type="ARBA" id="ARBA00023242"/>
    </source>
</evidence>
<feature type="compositionally biased region" description="Low complexity" evidence="8">
    <location>
        <begin position="585"/>
        <end position="598"/>
    </location>
</feature>
<dbReference type="GO" id="GO:0003682">
    <property type="term" value="F:chromatin binding"/>
    <property type="evidence" value="ECO:0007669"/>
    <property type="project" value="TreeGrafter"/>
</dbReference>
<evidence type="ECO:0000256" key="7">
    <source>
        <dbReference type="ARBA" id="ARBA00064543"/>
    </source>
</evidence>
<evidence type="ECO:0000313" key="12">
    <source>
        <dbReference type="Proteomes" id="UP001058974"/>
    </source>
</evidence>
<reference evidence="11 12" key="1">
    <citation type="journal article" date="2022" name="Nat. Genet.">
        <title>Improved pea reference genome and pan-genome highlight genomic features and evolutionary characteristics.</title>
        <authorList>
            <person name="Yang T."/>
            <person name="Liu R."/>
            <person name="Luo Y."/>
            <person name="Hu S."/>
            <person name="Wang D."/>
            <person name="Wang C."/>
            <person name="Pandey M.K."/>
            <person name="Ge S."/>
            <person name="Xu Q."/>
            <person name="Li N."/>
            <person name="Li G."/>
            <person name="Huang Y."/>
            <person name="Saxena R.K."/>
            <person name="Ji Y."/>
            <person name="Li M."/>
            <person name="Yan X."/>
            <person name="He Y."/>
            <person name="Liu Y."/>
            <person name="Wang X."/>
            <person name="Xiang C."/>
            <person name="Varshney R.K."/>
            <person name="Ding H."/>
            <person name="Gao S."/>
            <person name="Zong X."/>
        </authorList>
    </citation>
    <scope>NUCLEOTIDE SEQUENCE [LARGE SCALE GENOMIC DNA]</scope>
    <source>
        <strain evidence="11 12">cv. Zhongwan 6</strain>
    </source>
</reference>
<keyword evidence="5" id="KW-0159">Chromosome partition</keyword>
<comment type="subcellular location">
    <subcellularLocation>
        <location evidence="1">Nucleus</location>
    </subcellularLocation>
</comment>
<keyword evidence="4" id="KW-0131">Cell cycle</keyword>
<keyword evidence="3" id="KW-0132">Cell division</keyword>
<dbReference type="GO" id="GO:0005634">
    <property type="term" value="C:nucleus"/>
    <property type="evidence" value="ECO:0007669"/>
    <property type="project" value="UniProtKB-SubCell"/>
</dbReference>
<dbReference type="InterPro" id="IPR023093">
    <property type="entry name" value="ScpA-like_C"/>
</dbReference>
<evidence type="ECO:0000256" key="5">
    <source>
        <dbReference type="ARBA" id="ARBA00022829"/>
    </source>
</evidence>
<dbReference type="GO" id="GO:0008278">
    <property type="term" value="C:cohesin complex"/>
    <property type="evidence" value="ECO:0007669"/>
    <property type="project" value="InterPro"/>
</dbReference>
<feature type="region of interest" description="Disordered" evidence="8">
    <location>
        <begin position="579"/>
        <end position="598"/>
    </location>
</feature>